<comment type="caution">
    <text evidence="1">The sequence shown here is derived from an EMBL/GenBank/DDBJ whole genome shotgun (WGS) entry which is preliminary data.</text>
</comment>
<sequence length="127" mass="14628">MEWMYNLTGNEIWTSDRFATKEEAIEAAKEEMNELEKYDGVPYGDNFSIGQISDYVPYVSAEDVIDQVTVNAYEACGEVSESWLSKPSQDEIDLLQKKLDSKISEWLKEIKEYPTFGQIVNIEVVNR</sequence>
<evidence type="ECO:0000313" key="2">
    <source>
        <dbReference type="Proteomes" id="UP000013989"/>
    </source>
</evidence>
<dbReference type="AlphaFoldDB" id="A0A9W5QLU9"/>
<accession>A0A9W5QLU9</accession>
<dbReference type="Proteomes" id="UP000013989">
    <property type="component" value="Unassembled WGS sequence"/>
</dbReference>
<proteinExistence type="predicted"/>
<organism evidence="1 2">
    <name type="scientific">Bacillus cereus ISP2954</name>
    <dbReference type="NCBI Taxonomy" id="1053215"/>
    <lineage>
        <taxon>Bacteria</taxon>
        <taxon>Bacillati</taxon>
        <taxon>Bacillota</taxon>
        <taxon>Bacilli</taxon>
        <taxon>Bacillales</taxon>
        <taxon>Bacillaceae</taxon>
        <taxon>Bacillus</taxon>
        <taxon>Bacillus cereus group</taxon>
    </lineage>
</organism>
<dbReference type="EMBL" id="AHEJ01000013">
    <property type="protein sequence ID" value="EOP73997.1"/>
    <property type="molecule type" value="Genomic_DNA"/>
</dbReference>
<reference evidence="1 2" key="1">
    <citation type="submission" date="2012-12" db="EMBL/GenBank/DDBJ databases">
        <title>The Genome Sequence of Bacillus cereus ISP2954.</title>
        <authorList>
            <consortium name="The Broad Institute Genome Sequencing Platform"/>
            <consortium name="The Broad Institute Genome Sequencing Center for Infectious Disease"/>
            <person name="Feldgarden M."/>
            <person name="Van der Auwera G.A."/>
            <person name="Mahillon J."/>
            <person name="Duprez V."/>
            <person name="Timmery S."/>
            <person name="Mattelet C."/>
            <person name="Dierick K."/>
            <person name="Sun M."/>
            <person name="Yu Z."/>
            <person name="Zhu L."/>
            <person name="Hu X."/>
            <person name="Shank E.B."/>
            <person name="Swiecicka I."/>
            <person name="Hansen B.M."/>
            <person name="Andrup L."/>
            <person name="Walker B."/>
            <person name="Young S.K."/>
            <person name="Zeng Q."/>
            <person name="Gargeya S."/>
            <person name="Fitzgerald M."/>
            <person name="Haas B."/>
            <person name="Abouelleil A."/>
            <person name="Alvarado L."/>
            <person name="Arachchi H.M."/>
            <person name="Berlin A.M."/>
            <person name="Chapman S.B."/>
            <person name="Dewar J."/>
            <person name="Goldberg J."/>
            <person name="Griggs A."/>
            <person name="Gujja S."/>
            <person name="Hansen M."/>
            <person name="Howarth C."/>
            <person name="Imamovic A."/>
            <person name="Larimer J."/>
            <person name="McCowan C."/>
            <person name="Murphy C."/>
            <person name="Neiman D."/>
            <person name="Pearson M."/>
            <person name="Priest M."/>
            <person name="Roberts A."/>
            <person name="Saif S."/>
            <person name="Shea T."/>
            <person name="Sisk P."/>
            <person name="Sykes S."/>
            <person name="Wortman J."/>
            <person name="Nusbaum C."/>
            <person name="Birren B."/>
        </authorList>
    </citation>
    <scope>NUCLEOTIDE SEQUENCE [LARGE SCALE GENOMIC DNA]</scope>
    <source>
        <strain evidence="1 2">ISP2954</strain>
    </source>
</reference>
<protein>
    <submittedName>
        <fullName evidence="1">Uncharacterized protein</fullName>
    </submittedName>
</protein>
<gene>
    <name evidence="1" type="ORF">IGU_05760</name>
</gene>
<evidence type="ECO:0000313" key="1">
    <source>
        <dbReference type="EMBL" id="EOP73997.1"/>
    </source>
</evidence>
<name>A0A9W5QLU9_BACCE</name>